<dbReference type="RefSeq" id="WP_013739778.1">
    <property type="nucleotide sequence ID" value="NC_015436.1"/>
</dbReference>
<dbReference type="Pfam" id="PF18819">
    <property type="entry name" value="MuF_C"/>
    <property type="match status" value="1"/>
</dbReference>
<keyword evidence="2" id="KW-0472">Membrane</keyword>
<keyword evidence="2" id="KW-0812">Transmembrane</keyword>
<dbReference type="InterPro" id="IPR041131">
    <property type="entry name" value="MuF_C"/>
</dbReference>
<dbReference type="Pfam" id="PF18798">
    <property type="entry name" value="LPD3"/>
    <property type="match status" value="1"/>
</dbReference>
<dbReference type="STRING" id="760011.Spico_1169"/>
<evidence type="ECO:0000256" key="2">
    <source>
        <dbReference type="SAM" id="Phobius"/>
    </source>
</evidence>
<feature type="region of interest" description="Disordered" evidence="1">
    <location>
        <begin position="1494"/>
        <end position="1513"/>
    </location>
</feature>
<dbReference type="Proteomes" id="UP000007939">
    <property type="component" value="Chromosome"/>
</dbReference>
<name>F4GL43_PARC1</name>
<feature type="region of interest" description="Disordered" evidence="1">
    <location>
        <begin position="1740"/>
        <end position="1767"/>
    </location>
</feature>
<reference evidence="7" key="1">
    <citation type="submission" date="2011-04" db="EMBL/GenBank/DDBJ databases">
        <title>The complete genome of Spirochaeta coccoides DSM 17374.</title>
        <authorList>
            <person name="Lucas S."/>
            <person name="Copeland A."/>
            <person name="Lapidus A."/>
            <person name="Bruce D."/>
            <person name="Goodwin L."/>
            <person name="Pitluck S."/>
            <person name="Peters L."/>
            <person name="Kyrpides N."/>
            <person name="Mavromatis K."/>
            <person name="Pagani I."/>
            <person name="Ivanova N."/>
            <person name="Ovchinnikova G."/>
            <person name="Lu M."/>
            <person name="Detter J.C."/>
            <person name="Tapia R."/>
            <person name="Han C."/>
            <person name="Land M."/>
            <person name="Hauser L."/>
            <person name="Markowitz V."/>
            <person name="Cheng J.-F."/>
            <person name="Hugenholtz P."/>
            <person name="Woyke T."/>
            <person name="Wu D."/>
            <person name="Spring S."/>
            <person name="Schroeder M."/>
            <person name="Brambilla E."/>
            <person name="Klenk H.-P."/>
            <person name="Eisen J.A."/>
        </authorList>
    </citation>
    <scope>NUCLEOTIDE SEQUENCE [LARGE SCALE GENOMIC DNA]</scope>
    <source>
        <strain evidence="7">ATCC BAA-1237 / DSM 17374 / SPN1</strain>
    </source>
</reference>
<feature type="domain" description="Phage MuF C-terminal" evidence="5">
    <location>
        <begin position="1621"/>
        <end position="1707"/>
    </location>
</feature>
<dbReference type="InterPro" id="IPR040824">
    <property type="entry name" value="LPD3"/>
</dbReference>
<reference evidence="6 7" key="2">
    <citation type="journal article" date="2012" name="Stand. Genomic Sci.">
        <title>Complete genome sequence of the termite hindgut bacterium Spirochaeta coccoides type strain (SPN1(T)), reclassification in the genus Sphaerochaeta as Sphaerochaeta coccoides comb. nov. and emendations of the family Spirochaetaceae and the genus Sphaerochaeta.</title>
        <authorList>
            <person name="Abt B."/>
            <person name="Han C."/>
            <person name="Scheuner C."/>
            <person name="Lu M."/>
            <person name="Lapidus A."/>
            <person name="Nolan M."/>
            <person name="Lucas S."/>
            <person name="Hammon N."/>
            <person name="Deshpande S."/>
            <person name="Cheng J.F."/>
            <person name="Tapia R."/>
            <person name="Goodwin L.A."/>
            <person name="Pitluck S."/>
            <person name="Liolios K."/>
            <person name="Pagani I."/>
            <person name="Ivanova N."/>
            <person name="Mavromatis K."/>
            <person name="Mikhailova N."/>
            <person name="Huntemann M."/>
            <person name="Pati A."/>
            <person name="Chen A."/>
            <person name="Palaniappan K."/>
            <person name="Land M."/>
            <person name="Hauser L."/>
            <person name="Brambilla E.M."/>
            <person name="Rohde M."/>
            <person name="Spring S."/>
            <person name="Gronow S."/>
            <person name="Goker M."/>
            <person name="Woyke T."/>
            <person name="Bristow J."/>
            <person name="Eisen J.A."/>
            <person name="Markowitz V."/>
            <person name="Hugenholtz P."/>
            <person name="Kyrpides N.C."/>
            <person name="Klenk H.P."/>
            <person name="Detter J.C."/>
        </authorList>
    </citation>
    <scope>NUCLEOTIDE SEQUENCE [LARGE SCALE GENOMIC DNA]</scope>
    <source>
        <strain evidence="7">ATCC BAA-1237 / DSM 17374 / SPN1</strain>
    </source>
</reference>
<feature type="region of interest" description="Disordered" evidence="1">
    <location>
        <begin position="1447"/>
        <end position="1471"/>
    </location>
</feature>
<evidence type="ECO:0000259" key="3">
    <source>
        <dbReference type="Pfam" id="PF18760"/>
    </source>
</evidence>
<sequence length="2867" mass="322311">MNTQFTFQPIYRNYQQTDSYKYDSQGRLITALTAQQIQANDTLQSNLRAIWQMGDDPKSAEARTKIAYVASAATGMSFSDAYKNSSSILKHYTGLRTDDVSGWSAFADGIKQGYYQQMAGLNQWMADHSEGEIVQRYRRNAQGFRQSAATMKDFQDRSAVAEWFIGASPFIQQLAIQLAFTGITAGIGGLVSAASGVAGGLRLGAQIGGWAASASMGMIESGSTSAEIDALAEEYGIEVDQDTKRKISDAVGLVNMFLEHWQLSSMPGVRTLYRAGSQTAIDKAAKQSLKSILKGAVKTYLIEGIGENTAQEVSQELVTMLGVEAYKMAANEAGAHYDYAKGEEYYNRLWDTAKSSAAAFALTGGFGTVSEVLVDSVTNGKVGSDANKMYQEGTAVNSRWVDTSGVKGRKLSKDELKKLETKKLPPIDVVEFRGGLKAVHPEDAQRLADLQASGIVGANVTKVTPETVENEETRHLAHTMAVAFDARVNGNTVVFQDPQEMSASVSGLVNREPSVFGVDVKESSVELTFRQDDGSFTKISFTTEGYADAASPMTDAPFAAGNTDSGNAFVRTFRGTSDAELESGYLEHAVAPTIKAAAPHLSDADVTATTGFISVMSRITGMTVDQFMQTRFSDTPFVIRTDRRRAGELASVSREQDGRFTIHLTEDADVGSVTHELSHVTRMSLSAQQLAPFESIYGVKDGKWYERPIQSSDGKWVWNGTTYDDRQRAFDAAAQFEERFADDLVTYVQTGKAPKPELTSFFETMKKALKELIRYLKNYLSPETVAAFDRLFSEDGTAENRAGRAVELFEREFSLTPQEAQRQYTEVETRYRGTDLWMKAPNGKPTNLTERQWVTVRTTAFKNWFGDWETVIPDAASKIETIIDSLEKSSSVVSGEKLPFSVSDNASDTRKKIRTMTAGIRASYINKDSQESIEFNRSSLDDLLRHDYLNEEHLASLFAIPKFIENGKILGSFTDGNARKFTYLLSLFEYNGNRYVVRSSLREESGKYYYDHKLSSLEKVKNLLAALPYSRQENNGTPWLTSPARAPKDSYAIEDKRLFSLLQGFSVVVDENGEPRVVYHGTDKDFSEFQSKDGVSWFSESMDYAEAMAEERNGDRIVEAYLNIRNPYITSLPSGQFTDPTAEAPLIQKAQDAGHDGMIISNQTDDELVKDTYYGAFAPEQIKSATDNVGTFNATNPSILFQTEDFPNVLFQTASVRMDVPFNENEGGESRVYALAEESRTEFSDTVRAMAAAFHLPDDAVMFRRDLKGVERARVKVTQDYGGDWGRLLDINGAMLVFEESSDAQAAYERILKEHADIVAREKKKDTPFGYKDFTVNIRMSNGFIGEVQLLGKAIFHAKETGGHEIYAEARKFEKYRYGKEKYVALFGKDVYERIDRLYESLKAWSVEVYSSKGFEYDKPGLSAKASATLRESMELSNALRTNIPPSLSVGGLSTTDLPSGEGTSTASKANPRSSVLMGISQISRYMTAIESSSSLSIPNSQESDKISADGVKEESSRIGGRLQWLSPDIRELNDSLIMKEDIVNIASRERADRERLQKKDLAWFGREVNSITDVVRRGHAQVLHHTPIIFQALGLPNLPLVMYRSKMKTILYDKEKGHINSIDKAILKQLPDALQDPFLVFASTSKGYVAVLDMLDIQGNPVVVALHPNERTGHITANLIASAYGKSINALQNWIDEGLLRYQKKEAGIFSRLPVSRLQLPLEGSIPALGKMILTKEDVVNNDSPDPDQELFELSPKAKEEQRRRNRDEVIRALEAGYRVSDDILQEFSDDPDVQWEIQFRKVLNLEMLRLYREARDQVEQERTAALKSLEEQESARLAWGTLEDYQIVMARFNLMLKAEGEVDMDMPSGSDVRFIKRLDKEYSLSTPAVANASFLANYANTVRDVVSFAKQLRENGITRGQMPPQMWALTIRGENTPKQVEAVMKLMKGDPRYFRKLLAAAGDEYQRQQLYYEQTLGLDEWVDNTTFSRNVRDLSLTWQDVQGEEDFNRAVNRRLKAQTAQVLSLKRQVRGLRNVRRRQAVRQEMIQHARNISKKWNPNLAAWYEPIGNLLNQLIDPNFRSEKRIANWQQEKGYVVEIPQEMKGIIVTEEDGTITLHKPLNRWSLKELQIMDELVSQIRLRARQDETVRRNRAWSASETFVSAVGNQELLHYGKGTDGQKPLVTDPQSKEAIKQENKGTLIEGIKAWLFTPRNMAWELDWRNEYGVWHDLCDRLDVAATAESASVHRRLDAWKAKMKELGITQDDLYAHTILTPSGRHFTRSQGMGIYLNSSNKTNRQKLQGFVLDEKGKPIDIEGPGLTHAYSDEDIRYMVGQLEPHYIELAQWMKKEMGVTREAMAKVLAEEYNIPMHKVADYWPLVPMEAEESQQDVLMSGYGPSQKYVGRSQTRHRSSWSAYEINLDAVAVFENQIKKQEHFINFAGIVKGMQYTLNKKKGGLYDLIARNHSKKYADWIQRYFNDIASPHLVNTDLKGLFDKLRSNYAIAKLGFNVATVLRQTGAVWMFMGEFSPIDLMSASKEMMSDFDGTTKRVYSLAPQMQDRVAERAFLDIKGIETRTKYGRTMKKVGELAMSPIQWADSCIANTLWLGAYKSAMKKGMDSAKASQEATAFIKRTQQTSTVLDADQLHRTNNQLIKWLTMFTTQGVKEFNMIWADIPRYFRQKDYKKAIGMIAGLGLNWVTMLLIGGALFPGDDEEEYWKNLMLSFAGEVSQSVTVVDTPDGQDVYILTSREEETVIERFDESVCDDWHDRDDAIQFTPRVVLNPFETQTSIGQVKKVSRVFARMYQTGRICIGSTQRMEPPTREIGSDDADVYTSTGFDKQLQLVIEGVEDDPMTILAIVMEVDVA</sequence>
<protein>
    <recommendedName>
        <fullName evidence="8">Phage MuF C-terminal domain-containing protein</fullName>
    </recommendedName>
</protein>
<dbReference type="Pfam" id="PF18760">
    <property type="entry name" value="ART-PolyVal"/>
    <property type="match status" value="1"/>
</dbReference>
<dbReference type="OrthoDB" id="9815272at2"/>
<organism evidence="6 7">
    <name type="scientific">Parasphaerochaeta coccoides (strain ATCC BAA-1237 / DSM 17374 / SPN1)</name>
    <name type="common">Sphaerochaeta coccoides</name>
    <dbReference type="NCBI Taxonomy" id="760011"/>
    <lineage>
        <taxon>Bacteria</taxon>
        <taxon>Pseudomonadati</taxon>
        <taxon>Spirochaetota</taxon>
        <taxon>Spirochaetia</taxon>
        <taxon>Spirochaetales</taxon>
        <taxon>Sphaerochaetaceae</taxon>
        <taxon>Parasphaerochaeta</taxon>
    </lineage>
</organism>
<evidence type="ECO:0000259" key="5">
    <source>
        <dbReference type="Pfam" id="PF18819"/>
    </source>
</evidence>
<proteinExistence type="predicted"/>
<dbReference type="KEGG" id="scc:Spico_1169"/>
<dbReference type="eggNOG" id="COG1196">
    <property type="taxonomic scope" value="Bacteria"/>
</dbReference>
<dbReference type="EMBL" id="CP002659">
    <property type="protein sequence ID" value="AEC02383.1"/>
    <property type="molecule type" value="Genomic_DNA"/>
</dbReference>
<feature type="domain" description="Large polyvalent protein-associated" evidence="4">
    <location>
        <begin position="907"/>
        <end position="1010"/>
    </location>
</feature>
<evidence type="ECO:0000313" key="6">
    <source>
        <dbReference type="EMBL" id="AEC02383.1"/>
    </source>
</evidence>
<feature type="domain" description="ART-PolyVal-like" evidence="3">
    <location>
        <begin position="1070"/>
        <end position="1192"/>
    </location>
</feature>
<feature type="compositionally biased region" description="Basic and acidic residues" evidence="1">
    <location>
        <begin position="1757"/>
        <end position="1767"/>
    </location>
</feature>
<keyword evidence="7" id="KW-1185">Reference proteome</keyword>
<evidence type="ECO:0008006" key="8">
    <source>
        <dbReference type="Google" id="ProtNLM"/>
    </source>
</evidence>
<accession>F4GL43</accession>
<keyword evidence="2" id="KW-1133">Transmembrane helix</keyword>
<feature type="compositionally biased region" description="Basic and acidic residues" evidence="1">
    <location>
        <begin position="1503"/>
        <end position="1513"/>
    </location>
</feature>
<gene>
    <name evidence="6" type="ordered locus">Spico_1169</name>
</gene>
<evidence type="ECO:0000256" key="1">
    <source>
        <dbReference type="SAM" id="MobiDB-lite"/>
    </source>
</evidence>
<feature type="transmembrane region" description="Helical" evidence="2">
    <location>
        <begin position="2688"/>
        <end position="2710"/>
    </location>
</feature>
<dbReference type="InterPro" id="IPR049522">
    <property type="entry name" value="ART-PolyVal_dom"/>
</dbReference>
<evidence type="ECO:0000313" key="7">
    <source>
        <dbReference type="Proteomes" id="UP000007939"/>
    </source>
</evidence>
<dbReference type="eggNOG" id="COG3206">
    <property type="taxonomic scope" value="Bacteria"/>
</dbReference>
<evidence type="ECO:0000259" key="4">
    <source>
        <dbReference type="Pfam" id="PF18798"/>
    </source>
</evidence>
<dbReference type="HOGENOM" id="CLU_226600_0_0_12"/>